<keyword evidence="3" id="KW-1185">Reference proteome</keyword>
<feature type="region of interest" description="Disordered" evidence="1">
    <location>
        <begin position="160"/>
        <end position="187"/>
    </location>
</feature>
<dbReference type="EMBL" id="OZ021743">
    <property type="protein sequence ID" value="CAK9328699.1"/>
    <property type="molecule type" value="Genomic_DNA"/>
</dbReference>
<gene>
    <name evidence="2" type="ORF">CITCOLO1_LOCUS21122</name>
</gene>
<reference evidence="2 3" key="1">
    <citation type="submission" date="2024-03" db="EMBL/GenBank/DDBJ databases">
        <authorList>
            <person name="Gkanogiannis A."/>
            <person name="Becerra Lopez-Lavalle L."/>
        </authorList>
    </citation>
    <scope>NUCLEOTIDE SEQUENCE [LARGE SCALE GENOMIC DNA]</scope>
</reference>
<proteinExistence type="predicted"/>
<evidence type="ECO:0000256" key="1">
    <source>
        <dbReference type="SAM" id="MobiDB-lite"/>
    </source>
</evidence>
<dbReference type="Proteomes" id="UP001642487">
    <property type="component" value="Chromosome 9"/>
</dbReference>
<evidence type="ECO:0000313" key="2">
    <source>
        <dbReference type="EMBL" id="CAK9328699.1"/>
    </source>
</evidence>
<protein>
    <submittedName>
        <fullName evidence="2">Uncharacterized protein</fullName>
    </submittedName>
</protein>
<organism evidence="2 3">
    <name type="scientific">Citrullus colocynthis</name>
    <name type="common">colocynth</name>
    <dbReference type="NCBI Taxonomy" id="252529"/>
    <lineage>
        <taxon>Eukaryota</taxon>
        <taxon>Viridiplantae</taxon>
        <taxon>Streptophyta</taxon>
        <taxon>Embryophyta</taxon>
        <taxon>Tracheophyta</taxon>
        <taxon>Spermatophyta</taxon>
        <taxon>Magnoliopsida</taxon>
        <taxon>eudicotyledons</taxon>
        <taxon>Gunneridae</taxon>
        <taxon>Pentapetalae</taxon>
        <taxon>rosids</taxon>
        <taxon>fabids</taxon>
        <taxon>Cucurbitales</taxon>
        <taxon>Cucurbitaceae</taxon>
        <taxon>Benincaseae</taxon>
        <taxon>Citrullus</taxon>
    </lineage>
</organism>
<evidence type="ECO:0000313" key="3">
    <source>
        <dbReference type="Proteomes" id="UP001642487"/>
    </source>
</evidence>
<sequence length="187" mass="21032">MEEEQRLELISLAIRRLLEENKNKKSSNRSSVDDGNENGNHTLLRDLLSQIESLKEGTESSEFASALDTLKTEVESSVKEDIIDDECSREDIVKELKKLKRQNLLTHCLLSVMIVVTVVWQLSEVSIILNVKDKISHPFRSVGNLISGMLKRPKTIVDNTEKNSSAQDHDETSVLPPPARSDRLLGV</sequence>
<dbReference type="PANTHER" id="PTHR35280:SF1">
    <property type="entry name" value="F17L21.9"/>
    <property type="match status" value="1"/>
</dbReference>
<dbReference type="PANTHER" id="PTHR35280">
    <property type="entry name" value="F17L21.9"/>
    <property type="match status" value="1"/>
</dbReference>
<name>A0ABP0Z7D5_9ROSI</name>
<accession>A0ABP0Z7D5</accession>